<proteinExistence type="predicted"/>
<reference evidence="3 4" key="1">
    <citation type="submission" date="2016-09" db="EMBL/GenBank/DDBJ databases">
        <title>Pseudonocardia autotrophica DSM535, a candidate organism with high potential of specific P450 cytochromes.</title>
        <authorList>
            <person name="Grumaz C."/>
            <person name="Vainshtein Y."/>
            <person name="Kirstahler P."/>
            <person name="Sohn K."/>
        </authorList>
    </citation>
    <scope>NUCLEOTIDE SEQUENCE [LARGE SCALE GENOMIC DNA]</scope>
    <source>
        <strain evidence="3 4">DSM 535</strain>
    </source>
</reference>
<feature type="domain" description="Transcription regulator PadR N-terminal" evidence="1">
    <location>
        <begin position="14"/>
        <end position="86"/>
    </location>
</feature>
<dbReference type="Pfam" id="PF10400">
    <property type="entry name" value="Vir_act_alpha_C"/>
    <property type="match status" value="1"/>
</dbReference>
<dbReference type="Pfam" id="PF03551">
    <property type="entry name" value="PadR"/>
    <property type="match status" value="1"/>
</dbReference>
<dbReference type="InterPro" id="IPR036388">
    <property type="entry name" value="WH-like_DNA-bd_sf"/>
</dbReference>
<name>A0A1Y2N7T7_PSEAH</name>
<evidence type="ECO:0000259" key="2">
    <source>
        <dbReference type="Pfam" id="PF10400"/>
    </source>
</evidence>
<dbReference type="OrthoDB" id="3186544at2"/>
<sequence length="207" mass="23197">MVRGQTTTTTSFAMLGMLAVQPWSSYELTTQIRRSLARFWPRAASKLYEEPRKLVALGLATAQPRLHGRRRRTVYTITPEGRRVLARWLAEPAVPPVLESEQLLKVFLADHGERTDLLATIASTRAWAREMAALDGEIAEGYLRHEAPFPQRAALNTLVGRYLSDISEATEQWADWATAVVESWPEDTTAAGPDEDALRVVSARARR</sequence>
<dbReference type="InterPro" id="IPR005149">
    <property type="entry name" value="Tscrpt_reg_PadR_N"/>
</dbReference>
<dbReference type="AlphaFoldDB" id="A0A1Y2N7T7"/>
<comment type="caution">
    <text evidence="3">The sequence shown here is derived from an EMBL/GenBank/DDBJ whole genome shotgun (WGS) entry which is preliminary data.</text>
</comment>
<dbReference type="RefSeq" id="WP_085911172.1">
    <property type="nucleotide sequence ID" value="NZ_AP018920.1"/>
</dbReference>
<dbReference type="InterPro" id="IPR036390">
    <property type="entry name" value="WH_DNA-bd_sf"/>
</dbReference>
<dbReference type="Proteomes" id="UP000194360">
    <property type="component" value="Unassembled WGS sequence"/>
</dbReference>
<dbReference type="InterPro" id="IPR018309">
    <property type="entry name" value="Tscrpt_reg_PadR_C"/>
</dbReference>
<dbReference type="PANTHER" id="PTHR43252">
    <property type="entry name" value="TRANSCRIPTIONAL REGULATOR YQJI"/>
    <property type="match status" value="1"/>
</dbReference>
<dbReference type="Gene3D" id="1.10.10.10">
    <property type="entry name" value="Winged helix-like DNA-binding domain superfamily/Winged helix DNA-binding domain"/>
    <property type="match status" value="1"/>
</dbReference>
<accession>A0A1Y2N7T7</accession>
<dbReference type="EMBL" id="MIGB01000003">
    <property type="protein sequence ID" value="OSY43261.1"/>
    <property type="molecule type" value="Genomic_DNA"/>
</dbReference>
<dbReference type="STRING" id="2074.BG845_00866"/>
<protein>
    <submittedName>
        <fullName evidence="3">Transcriptional regulator PadR-like family protein</fullName>
    </submittedName>
</protein>
<dbReference type="PANTHER" id="PTHR43252:SF2">
    <property type="entry name" value="TRANSCRIPTION REGULATOR, PADR-LIKE FAMILY"/>
    <property type="match status" value="1"/>
</dbReference>
<organism evidence="3 4">
    <name type="scientific">Pseudonocardia autotrophica</name>
    <name type="common">Amycolata autotrophica</name>
    <name type="synonym">Nocardia autotrophica</name>
    <dbReference type="NCBI Taxonomy" id="2074"/>
    <lineage>
        <taxon>Bacteria</taxon>
        <taxon>Bacillati</taxon>
        <taxon>Actinomycetota</taxon>
        <taxon>Actinomycetes</taxon>
        <taxon>Pseudonocardiales</taxon>
        <taxon>Pseudonocardiaceae</taxon>
        <taxon>Pseudonocardia</taxon>
    </lineage>
</organism>
<keyword evidence="4" id="KW-1185">Reference proteome</keyword>
<dbReference type="SUPFAM" id="SSF46785">
    <property type="entry name" value="Winged helix' DNA-binding domain"/>
    <property type="match status" value="1"/>
</dbReference>
<evidence type="ECO:0000313" key="3">
    <source>
        <dbReference type="EMBL" id="OSY43261.1"/>
    </source>
</evidence>
<evidence type="ECO:0000259" key="1">
    <source>
        <dbReference type="Pfam" id="PF03551"/>
    </source>
</evidence>
<evidence type="ECO:0000313" key="4">
    <source>
        <dbReference type="Proteomes" id="UP000194360"/>
    </source>
</evidence>
<feature type="domain" description="Transcription regulator PadR C-terminal" evidence="2">
    <location>
        <begin position="101"/>
        <end position="180"/>
    </location>
</feature>
<gene>
    <name evidence="3" type="ORF">BG845_00866</name>
</gene>